<evidence type="ECO:0000313" key="2">
    <source>
        <dbReference type="EMBL" id="KDR51345.1"/>
    </source>
</evidence>
<evidence type="ECO:0000313" key="3">
    <source>
        <dbReference type="Proteomes" id="UP000027442"/>
    </source>
</evidence>
<keyword evidence="3" id="KW-1185">Reference proteome</keyword>
<protein>
    <submittedName>
        <fullName evidence="2">Uncharacterized protein</fullName>
    </submittedName>
</protein>
<feature type="signal peptide" evidence="1">
    <location>
        <begin position="1"/>
        <end position="21"/>
    </location>
</feature>
<dbReference type="AlphaFoldDB" id="A0A069QEX1"/>
<dbReference type="RefSeq" id="WP_018966871.1">
    <property type="nucleotide sequence ID" value="NZ_KB899212.1"/>
</dbReference>
<evidence type="ECO:0000256" key="1">
    <source>
        <dbReference type="SAM" id="SignalP"/>
    </source>
</evidence>
<proteinExistence type="predicted"/>
<comment type="caution">
    <text evidence="2">The sequence shown here is derived from an EMBL/GenBank/DDBJ whole genome shotgun (WGS) entry which is preliminary data.</text>
</comment>
<dbReference type="EMBL" id="JNGW01000112">
    <property type="protein sequence ID" value="KDR51345.1"/>
    <property type="molecule type" value="Genomic_DNA"/>
</dbReference>
<gene>
    <name evidence="2" type="ORF">HMPREF1991_02570</name>
</gene>
<keyword evidence="1" id="KW-0732">Signal</keyword>
<dbReference type="PATRIC" id="fig|1122985.7.peg.2660"/>
<name>A0A069QEX1_HOYLO</name>
<dbReference type="Proteomes" id="UP000027442">
    <property type="component" value="Unassembled WGS sequence"/>
</dbReference>
<dbReference type="HOGENOM" id="CLU_1208915_0_0_10"/>
<accession>A0A069QEX1</accession>
<organism evidence="2 3">
    <name type="scientific">Hoylesella loescheii DSM 19665 = JCM 12249 = ATCC 15930</name>
    <dbReference type="NCBI Taxonomy" id="1122985"/>
    <lineage>
        <taxon>Bacteria</taxon>
        <taxon>Pseudomonadati</taxon>
        <taxon>Bacteroidota</taxon>
        <taxon>Bacteroidia</taxon>
        <taxon>Bacteroidales</taxon>
        <taxon>Prevotellaceae</taxon>
        <taxon>Hoylesella</taxon>
    </lineage>
</organism>
<feature type="chain" id="PRO_5001665231" evidence="1">
    <location>
        <begin position="22"/>
        <end position="224"/>
    </location>
</feature>
<reference evidence="2 3" key="1">
    <citation type="submission" date="2013-08" db="EMBL/GenBank/DDBJ databases">
        <authorList>
            <person name="Weinstock G."/>
            <person name="Sodergren E."/>
            <person name="Wylie T."/>
            <person name="Fulton L."/>
            <person name="Fulton R."/>
            <person name="Fronick C."/>
            <person name="O'Laughlin M."/>
            <person name="Godfrey J."/>
            <person name="Miner T."/>
            <person name="Herter B."/>
            <person name="Appelbaum E."/>
            <person name="Cordes M."/>
            <person name="Lek S."/>
            <person name="Wollam A."/>
            <person name="Pepin K.H."/>
            <person name="Palsikar V.B."/>
            <person name="Mitreva M."/>
            <person name="Wilson R.K."/>
        </authorList>
    </citation>
    <scope>NUCLEOTIDE SEQUENCE [LARGE SCALE GENOMIC DNA]</scope>
    <source>
        <strain evidence="2 3">ATCC 15930</strain>
    </source>
</reference>
<sequence length="224" mass="25140">MKSKLFVALLLSMVFVASAWAKERPEVKCILTLNSGKTVEGWFLNEGFGTYGPDRLKNVNEITITPTKDGKNGMTYRADDVKVLKCIYEKDGSEKEYRSLYALKAMSRPLSLKPSGHKFFWLVGYKGKKVIGLLSDAALVLHAMDVRLVETAMAYSYCVEGDDVAVTYYVPSGGIDIASKSLLGIQFERFPEMVDYIKSKDFSVKEMKKRPLVMLEKLDGYIGK</sequence>